<evidence type="ECO:0000256" key="4">
    <source>
        <dbReference type="ARBA" id="ARBA00022807"/>
    </source>
</evidence>
<dbReference type="Gene3D" id="3.90.1720.10">
    <property type="entry name" value="endopeptidase domain like (from Nostoc punctiforme)"/>
    <property type="match status" value="1"/>
</dbReference>
<name>A0A1I2N0K0_9ACTN</name>
<reference evidence="7 8" key="1">
    <citation type="submission" date="2016-10" db="EMBL/GenBank/DDBJ databases">
        <authorList>
            <person name="de Groot N.N."/>
        </authorList>
    </citation>
    <scope>NUCLEOTIDE SEQUENCE [LARGE SCALE GENOMIC DNA]</scope>
    <source>
        <strain evidence="7 8">DSM 43019</strain>
    </source>
</reference>
<evidence type="ECO:0000256" key="2">
    <source>
        <dbReference type="ARBA" id="ARBA00022670"/>
    </source>
</evidence>
<dbReference type="PANTHER" id="PTHR47359:SF3">
    <property type="entry name" value="NLP_P60 DOMAIN-CONTAINING PROTEIN-RELATED"/>
    <property type="match status" value="1"/>
</dbReference>
<evidence type="ECO:0000256" key="1">
    <source>
        <dbReference type="ARBA" id="ARBA00007074"/>
    </source>
</evidence>
<sequence>MLAWSTEYARLSGFPLPTFDGGLNAAAASAAFGWDSRECPGPISEATLHGSSTRRVLTAGALALAVIAPAPEQAEHGTEAVSTPLRALPATPELADHPLGTEVQSRQLGASAMDTRKAPWNRLRELRFDAGFEAAPVRDGLEARAAAAERASRANPRRAVTARPAARVRPSPVSRRPAALARQAARPVEARQIARPVEGRQVARAAARPVARAQAARPVVKRVTVQQRRVSMPERGSVRRSTRSTTVRRLGASAGSRDMRAVIAYARAQVGKRYVRGGEGGNGFDCSGLTKRAYARAGLNLPHSSGGQARRARAVSRSQARPGDLVVGRGHVGIYMGNGMMIDAGNRRTGVVYRKVYRGLSVSRLH</sequence>
<dbReference type="STRING" id="35752.SAMN05421541_13624"/>
<evidence type="ECO:0000313" key="7">
    <source>
        <dbReference type="EMBL" id="SFF96660.1"/>
    </source>
</evidence>
<feature type="region of interest" description="Disordered" evidence="5">
    <location>
        <begin position="148"/>
        <end position="180"/>
    </location>
</feature>
<dbReference type="PROSITE" id="PS51935">
    <property type="entry name" value="NLPC_P60"/>
    <property type="match status" value="1"/>
</dbReference>
<dbReference type="InterPro" id="IPR038765">
    <property type="entry name" value="Papain-like_cys_pep_sf"/>
</dbReference>
<organism evidence="7 8">
    <name type="scientific">Actinoplanes philippinensis</name>
    <dbReference type="NCBI Taxonomy" id="35752"/>
    <lineage>
        <taxon>Bacteria</taxon>
        <taxon>Bacillati</taxon>
        <taxon>Actinomycetota</taxon>
        <taxon>Actinomycetes</taxon>
        <taxon>Micromonosporales</taxon>
        <taxon>Micromonosporaceae</taxon>
        <taxon>Actinoplanes</taxon>
    </lineage>
</organism>
<accession>A0A1I2N0K0</accession>
<dbReference type="EMBL" id="FONV01000036">
    <property type="protein sequence ID" value="SFF96660.1"/>
    <property type="molecule type" value="Genomic_DNA"/>
</dbReference>
<dbReference type="InterPro" id="IPR051794">
    <property type="entry name" value="PG_Endopeptidase_C40"/>
</dbReference>
<dbReference type="PANTHER" id="PTHR47359">
    <property type="entry name" value="PEPTIDOGLYCAN DL-ENDOPEPTIDASE CWLO"/>
    <property type="match status" value="1"/>
</dbReference>
<dbReference type="SUPFAM" id="SSF54001">
    <property type="entry name" value="Cysteine proteinases"/>
    <property type="match status" value="1"/>
</dbReference>
<feature type="domain" description="NlpC/P60" evidence="6">
    <location>
        <begin position="256"/>
        <end position="366"/>
    </location>
</feature>
<evidence type="ECO:0000256" key="5">
    <source>
        <dbReference type="SAM" id="MobiDB-lite"/>
    </source>
</evidence>
<dbReference type="GO" id="GO:0006508">
    <property type="term" value="P:proteolysis"/>
    <property type="evidence" value="ECO:0007669"/>
    <property type="project" value="UniProtKB-KW"/>
</dbReference>
<dbReference type="InterPro" id="IPR000064">
    <property type="entry name" value="NLP_P60_dom"/>
</dbReference>
<evidence type="ECO:0000313" key="8">
    <source>
        <dbReference type="Proteomes" id="UP000199645"/>
    </source>
</evidence>
<dbReference type="Pfam" id="PF00877">
    <property type="entry name" value="NLPC_P60"/>
    <property type="match status" value="1"/>
</dbReference>
<evidence type="ECO:0000259" key="6">
    <source>
        <dbReference type="PROSITE" id="PS51935"/>
    </source>
</evidence>
<feature type="region of interest" description="Disordered" evidence="5">
    <location>
        <begin position="228"/>
        <end position="253"/>
    </location>
</feature>
<keyword evidence="8" id="KW-1185">Reference proteome</keyword>
<keyword evidence="3 7" id="KW-0378">Hydrolase</keyword>
<comment type="similarity">
    <text evidence="1">Belongs to the peptidase C40 family.</text>
</comment>
<keyword evidence="2" id="KW-0645">Protease</keyword>
<dbReference type="AlphaFoldDB" id="A0A1I2N0K0"/>
<evidence type="ECO:0000256" key="3">
    <source>
        <dbReference type="ARBA" id="ARBA00022801"/>
    </source>
</evidence>
<keyword evidence="4" id="KW-0788">Thiol protease</keyword>
<proteinExistence type="inferred from homology"/>
<dbReference type="Proteomes" id="UP000199645">
    <property type="component" value="Unassembled WGS sequence"/>
</dbReference>
<gene>
    <name evidence="7" type="ORF">SAMN05421541_13624</name>
</gene>
<dbReference type="GO" id="GO:0008234">
    <property type="term" value="F:cysteine-type peptidase activity"/>
    <property type="evidence" value="ECO:0007669"/>
    <property type="project" value="UniProtKB-KW"/>
</dbReference>
<protein>
    <submittedName>
        <fullName evidence="7">Cell wall-associated hydrolase, NlpC family</fullName>
    </submittedName>
</protein>